<dbReference type="AlphaFoldDB" id="A0A2T7NU01"/>
<sequence length="182" mass="19379">MQHVCACAKVMAFTRSPLRSLLPEAIQQVFLDLSSSPPRLDKQQVGQGRLAAATRFTKGEEEAEGPAENCDALVYRSLAAHWQSYCIANNVVYLVIMTNCHCPTLCTSPGGTTAKRDTRQPVAAAPRHGPPARASHIDWLSVESSVTSVTASSTSRLLPPVAAGDRTTSGSGVRTRYVGGKA</sequence>
<gene>
    <name evidence="2" type="ORF">C0Q70_15125</name>
</gene>
<name>A0A2T7NU01_POMCA</name>
<reference evidence="2 3" key="1">
    <citation type="submission" date="2018-04" db="EMBL/GenBank/DDBJ databases">
        <title>The genome of golden apple snail Pomacea canaliculata provides insight into stress tolerance and invasive adaptation.</title>
        <authorList>
            <person name="Liu C."/>
            <person name="Liu B."/>
            <person name="Ren Y."/>
            <person name="Zhang Y."/>
            <person name="Wang H."/>
            <person name="Li S."/>
            <person name="Jiang F."/>
            <person name="Yin L."/>
            <person name="Zhang G."/>
            <person name="Qian W."/>
            <person name="Fan W."/>
        </authorList>
    </citation>
    <scope>NUCLEOTIDE SEQUENCE [LARGE SCALE GENOMIC DNA]</scope>
    <source>
        <strain evidence="2">SZHN2017</strain>
        <tissue evidence="2">Muscle</tissue>
    </source>
</reference>
<keyword evidence="3" id="KW-1185">Reference proteome</keyword>
<protein>
    <submittedName>
        <fullName evidence="2">Uncharacterized protein</fullName>
    </submittedName>
</protein>
<dbReference type="EMBL" id="PZQS01000009">
    <property type="protein sequence ID" value="PVD24641.1"/>
    <property type="molecule type" value="Genomic_DNA"/>
</dbReference>
<feature type="compositionally biased region" description="Low complexity" evidence="1">
    <location>
        <begin position="121"/>
        <end position="134"/>
    </location>
</feature>
<feature type="region of interest" description="Disordered" evidence="1">
    <location>
        <begin position="109"/>
        <end position="134"/>
    </location>
</feature>
<organism evidence="2 3">
    <name type="scientific">Pomacea canaliculata</name>
    <name type="common">Golden apple snail</name>
    <dbReference type="NCBI Taxonomy" id="400727"/>
    <lineage>
        <taxon>Eukaryota</taxon>
        <taxon>Metazoa</taxon>
        <taxon>Spiralia</taxon>
        <taxon>Lophotrochozoa</taxon>
        <taxon>Mollusca</taxon>
        <taxon>Gastropoda</taxon>
        <taxon>Caenogastropoda</taxon>
        <taxon>Architaenioglossa</taxon>
        <taxon>Ampullarioidea</taxon>
        <taxon>Ampullariidae</taxon>
        <taxon>Pomacea</taxon>
    </lineage>
</organism>
<accession>A0A2T7NU01</accession>
<dbReference type="Proteomes" id="UP000245119">
    <property type="component" value="Linkage Group LG9"/>
</dbReference>
<evidence type="ECO:0000313" key="3">
    <source>
        <dbReference type="Proteomes" id="UP000245119"/>
    </source>
</evidence>
<proteinExistence type="predicted"/>
<comment type="caution">
    <text evidence="2">The sequence shown here is derived from an EMBL/GenBank/DDBJ whole genome shotgun (WGS) entry which is preliminary data.</text>
</comment>
<feature type="region of interest" description="Disordered" evidence="1">
    <location>
        <begin position="162"/>
        <end position="182"/>
    </location>
</feature>
<evidence type="ECO:0000313" key="2">
    <source>
        <dbReference type="EMBL" id="PVD24641.1"/>
    </source>
</evidence>
<evidence type="ECO:0000256" key="1">
    <source>
        <dbReference type="SAM" id="MobiDB-lite"/>
    </source>
</evidence>